<dbReference type="Gene3D" id="2.30.40.10">
    <property type="entry name" value="Urease, subunit C, domain 1"/>
    <property type="match status" value="1"/>
</dbReference>
<dbReference type="EMBL" id="JBDGHN010000002">
    <property type="protein sequence ID" value="MEN2750141.1"/>
    <property type="molecule type" value="Genomic_DNA"/>
</dbReference>
<organism evidence="2 3">
    <name type="scientific">Psychrobacter saeujeotis</name>
    <dbReference type="NCBI Taxonomy" id="3143436"/>
    <lineage>
        <taxon>Bacteria</taxon>
        <taxon>Pseudomonadati</taxon>
        <taxon>Pseudomonadota</taxon>
        <taxon>Gammaproteobacteria</taxon>
        <taxon>Moraxellales</taxon>
        <taxon>Moraxellaceae</taxon>
        <taxon>Psychrobacter</taxon>
    </lineage>
</organism>
<dbReference type="Pfam" id="PF07969">
    <property type="entry name" value="Amidohydro_3"/>
    <property type="match status" value="1"/>
</dbReference>
<protein>
    <submittedName>
        <fullName evidence="2">Amidohydrolase family protein</fullName>
    </submittedName>
</protein>
<dbReference type="InterPro" id="IPR032466">
    <property type="entry name" value="Metal_Hydrolase"/>
</dbReference>
<dbReference type="Gene3D" id="3.20.20.140">
    <property type="entry name" value="Metal-dependent hydrolases"/>
    <property type="match status" value="1"/>
</dbReference>
<dbReference type="PANTHER" id="PTHR32027:SF9">
    <property type="entry name" value="BLL3847 PROTEIN"/>
    <property type="match status" value="1"/>
</dbReference>
<dbReference type="SUPFAM" id="SSF51338">
    <property type="entry name" value="Composite domain of metallo-dependent hydrolases"/>
    <property type="match status" value="1"/>
</dbReference>
<accession>A0ABU9X408</accession>
<name>A0ABU9X408_9GAMM</name>
<dbReference type="InterPro" id="IPR011059">
    <property type="entry name" value="Metal-dep_hydrolase_composite"/>
</dbReference>
<dbReference type="Proteomes" id="UP001461960">
    <property type="component" value="Unassembled WGS sequence"/>
</dbReference>
<dbReference type="PANTHER" id="PTHR32027">
    <property type="entry name" value="CYTOSINE DEAMINASE"/>
    <property type="match status" value="1"/>
</dbReference>
<dbReference type="SUPFAM" id="SSF51556">
    <property type="entry name" value="Metallo-dependent hydrolases"/>
    <property type="match status" value="1"/>
</dbReference>
<gene>
    <name evidence="2" type="ORF">AAIR29_00705</name>
</gene>
<dbReference type="RefSeq" id="WP_299217723.1">
    <property type="nucleotide sequence ID" value="NZ_JBDGHN010000002.1"/>
</dbReference>
<dbReference type="InterPro" id="IPR013108">
    <property type="entry name" value="Amidohydro_3"/>
</dbReference>
<reference evidence="2 3" key="1">
    <citation type="submission" date="2024-05" db="EMBL/GenBank/DDBJ databases">
        <authorList>
            <person name="Kim H.-Y."/>
            <person name="Kim E."/>
            <person name="Cai Y."/>
            <person name="Yang S.-M."/>
            <person name="Lee W."/>
        </authorList>
    </citation>
    <scope>NUCLEOTIDE SEQUENCE [LARGE SCALE GENOMIC DNA]</scope>
    <source>
        <strain evidence="2 3">FBL11</strain>
    </source>
</reference>
<dbReference type="CDD" id="cd01293">
    <property type="entry name" value="Bact_CD"/>
    <property type="match status" value="1"/>
</dbReference>
<sequence>MTDLTIKNAQLMGYQYPVDIHIKDGHIANIDVVEDDITDNESDKKSKTSKNVYDAKGNFVCSGFFESHIHLDKACILDRCSVQEGTLQEAVEETGKAKENFTETDVFERAAKVIEMAIKKGTVGLRTFVETDEKTELRSFEAIKKAQDKYAFAIDIEICAFAQSGLTTKPKTHELLQQALEQGADLIGGCPYKDENPDQHIEMIFDIAEQFDVDVDFHLDFDLDPQGSSIPKVVEETIKRGYQGRVSIGHVTKLSAMDKMKRGEMAGLLKQAGITLIVLPATDIYINGSNYESLIPRGTVNANQFAELGINTAISSNNILNAFTPYGDASLVRMANMYANIAQLSTDDELTDTFDMITKNAAKLLAVKSDIIVGAPATLVVLEAKSAVEAIRTNAQALAGFKNGKQTFNNQAAEIYFE</sequence>
<comment type="caution">
    <text evidence="2">The sequence shown here is derived from an EMBL/GenBank/DDBJ whole genome shotgun (WGS) entry which is preliminary data.</text>
</comment>
<keyword evidence="3" id="KW-1185">Reference proteome</keyword>
<feature type="domain" description="Amidohydrolase 3" evidence="1">
    <location>
        <begin position="131"/>
        <end position="399"/>
    </location>
</feature>
<evidence type="ECO:0000313" key="3">
    <source>
        <dbReference type="Proteomes" id="UP001461960"/>
    </source>
</evidence>
<dbReference type="InterPro" id="IPR052349">
    <property type="entry name" value="Metallo-hydrolase_Enzymes"/>
</dbReference>
<evidence type="ECO:0000259" key="1">
    <source>
        <dbReference type="Pfam" id="PF07969"/>
    </source>
</evidence>
<evidence type="ECO:0000313" key="2">
    <source>
        <dbReference type="EMBL" id="MEN2750141.1"/>
    </source>
</evidence>
<proteinExistence type="predicted"/>